<dbReference type="Pfam" id="PF00797">
    <property type="entry name" value="Acetyltransf_2"/>
    <property type="match status" value="1"/>
</dbReference>
<evidence type="ECO:0000256" key="1">
    <source>
        <dbReference type="ARBA" id="ARBA00006547"/>
    </source>
</evidence>
<dbReference type="SUPFAM" id="SSF54001">
    <property type="entry name" value="Cysteine proteinases"/>
    <property type="match status" value="1"/>
</dbReference>
<evidence type="ECO:0000256" key="2">
    <source>
        <dbReference type="RuleBase" id="RU003452"/>
    </source>
</evidence>
<dbReference type="InterPro" id="IPR001447">
    <property type="entry name" value="Arylamine_N-AcTrfase"/>
</dbReference>
<dbReference type="OrthoDB" id="7181050at2"/>
<dbReference type="InterPro" id="IPR038765">
    <property type="entry name" value="Papain-like_cys_pep_sf"/>
</dbReference>
<dbReference type="PANTHER" id="PTHR11786:SF0">
    <property type="entry name" value="ARYLAMINE N-ACETYLTRANSFERASE 4-RELATED"/>
    <property type="match status" value="1"/>
</dbReference>
<keyword evidence="4" id="KW-1185">Reference proteome</keyword>
<dbReference type="PRINTS" id="PR01543">
    <property type="entry name" value="ANATRNSFRASE"/>
</dbReference>
<dbReference type="PANTHER" id="PTHR11786">
    <property type="entry name" value="N-HYDROXYARYLAMINE O-ACETYLTRANSFERASE"/>
    <property type="match status" value="1"/>
</dbReference>
<gene>
    <name evidence="3" type="ORF">SAMN06265379_103202</name>
</gene>
<sequence>MNIEKYLDRIKHRGKSTPNLDLLKKLQKQHLLHVPFENLDIHYNVPIKLDIDRIYKKIVLNKRGGFCYELNGLFFKLLIALNFEARQISARVYNKEKGYGKEFDHMAIIVRIDDNEYLTDVGFGDFTFEPLKIDIGKIQYDERGTYLVDKYNDTYFSVNKTEKGKTTPKYIFQTSGRNFKEFQEMCAYHQTSPESNFTRNRLISLPTTNGRITISGNNLKINASDSTTEHEIKDEVEFKQYLRSLFDIPKL</sequence>
<dbReference type="Proteomes" id="UP000319040">
    <property type="component" value="Unassembled WGS sequence"/>
</dbReference>
<comment type="similarity">
    <text evidence="1 2">Belongs to the arylamine N-acetyltransferase family.</text>
</comment>
<evidence type="ECO:0000313" key="4">
    <source>
        <dbReference type="Proteomes" id="UP000319040"/>
    </source>
</evidence>
<keyword evidence="3" id="KW-0808">Transferase</keyword>
<name>A0A521CJ65_SACCC</name>
<reference evidence="3 4" key="1">
    <citation type="submission" date="2017-05" db="EMBL/GenBank/DDBJ databases">
        <authorList>
            <person name="Varghese N."/>
            <person name="Submissions S."/>
        </authorList>
    </citation>
    <scope>NUCLEOTIDE SEQUENCE [LARGE SCALE GENOMIC DNA]</scope>
    <source>
        <strain evidence="3 4">DSM 27040</strain>
    </source>
</reference>
<dbReference type="AlphaFoldDB" id="A0A521CJ65"/>
<dbReference type="InterPro" id="IPR053710">
    <property type="entry name" value="Arylamine_NAT_domain_sf"/>
</dbReference>
<dbReference type="RefSeq" id="WP_142532912.1">
    <property type="nucleotide sequence ID" value="NZ_FXTB01000003.1"/>
</dbReference>
<proteinExistence type="inferred from homology"/>
<evidence type="ECO:0000313" key="3">
    <source>
        <dbReference type="EMBL" id="SMO59497.1"/>
    </source>
</evidence>
<protein>
    <submittedName>
        <fullName evidence="3">N-hydroxyarylamine O-acetyltransferase</fullName>
    </submittedName>
</protein>
<organism evidence="3 4">
    <name type="scientific">Saccharicrinis carchari</name>
    <dbReference type="NCBI Taxonomy" id="1168039"/>
    <lineage>
        <taxon>Bacteria</taxon>
        <taxon>Pseudomonadati</taxon>
        <taxon>Bacteroidota</taxon>
        <taxon>Bacteroidia</taxon>
        <taxon>Marinilabiliales</taxon>
        <taxon>Marinilabiliaceae</taxon>
        <taxon>Saccharicrinis</taxon>
    </lineage>
</organism>
<dbReference type="Gene3D" id="3.30.2140.20">
    <property type="match status" value="1"/>
</dbReference>
<dbReference type="GO" id="GO:0016407">
    <property type="term" value="F:acetyltransferase activity"/>
    <property type="evidence" value="ECO:0007669"/>
    <property type="project" value="InterPro"/>
</dbReference>
<accession>A0A521CJ65</accession>
<dbReference type="EMBL" id="FXTB01000003">
    <property type="protein sequence ID" value="SMO59497.1"/>
    <property type="molecule type" value="Genomic_DNA"/>
</dbReference>